<reference evidence="2" key="3">
    <citation type="submission" date="2010-09" db="EMBL/GenBank/DDBJ databases">
        <title>Annotation of Gaeumannomyces graminis var. tritici R3-111a-1.</title>
        <authorList>
            <consortium name="The Broad Institute Genome Sequencing Platform"/>
            <person name="Ma L.-J."/>
            <person name="Dead R."/>
            <person name="Young S.K."/>
            <person name="Zeng Q."/>
            <person name="Gargeya S."/>
            <person name="Fitzgerald M."/>
            <person name="Haas B."/>
            <person name="Abouelleil A."/>
            <person name="Alvarado L."/>
            <person name="Arachchi H.M."/>
            <person name="Berlin A."/>
            <person name="Brown A."/>
            <person name="Chapman S.B."/>
            <person name="Chen Z."/>
            <person name="Dunbar C."/>
            <person name="Freedman E."/>
            <person name="Gearin G."/>
            <person name="Gellesch M."/>
            <person name="Goldberg J."/>
            <person name="Griggs A."/>
            <person name="Gujja S."/>
            <person name="Heiman D."/>
            <person name="Howarth C."/>
            <person name="Larson L."/>
            <person name="Lui A."/>
            <person name="MacDonald P.J.P."/>
            <person name="Mehta T."/>
            <person name="Montmayeur A."/>
            <person name="Murphy C."/>
            <person name="Neiman D."/>
            <person name="Pearson M."/>
            <person name="Priest M."/>
            <person name="Roberts A."/>
            <person name="Saif S."/>
            <person name="Shea T."/>
            <person name="Shenoy N."/>
            <person name="Sisk P."/>
            <person name="Stolte C."/>
            <person name="Sykes S."/>
            <person name="Yandava C."/>
            <person name="Wortman J."/>
            <person name="Nusbaum C."/>
            <person name="Birren B."/>
        </authorList>
    </citation>
    <scope>NUCLEOTIDE SEQUENCE</scope>
    <source>
        <strain evidence="2">R3-111a-1</strain>
    </source>
</reference>
<keyword evidence="1" id="KW-0472">Membrane</keyword>
<dbReference type="EnsemblFungi" id="EJT70082">
    <property type="protein sequence ID" value="EJT70082"/>
    <property type="gene ID" value="GGTG_12255"/>
</dbReference>
<dbReference type="EMBL" id="GL385402">
    <property type="protein sequence ID" value="EJT70082.1"/>
    <property type="molecule type" value="Genomic_DNA"/>
</dbReference>
<keyword evidence="1" id="KW-1133">Transmembrane helix</keyword>
<accession>J3PFI0</accession>
<proteinExistence type="predicted"/>
<keyword evidence="4" id="KW-1185">Reference proteome</keyword>
<feature type="transmembrane region" description="Helical" evidence="1">
    <location>
        <begin position="56"/>
        <end position="78"/>
    </location>
</feature>
<evidence type="ECO:0000313" key="3">
    <source>
        <dbReference type="EnsemblFungi" id="EJT70082"/>
    </source>
</evidence>
<keyword evidence="1" id="KW-0812">Transmembrane</keyword>
<gene>
    <name evidence="3" type="primary">20352713</name>
    <name evidence="2" type="ORF">GGTG_12255</name>
</gene>
<reference evidence="3" key="5">
    <citation type="submission" date="2018-04" db="UniProtKB">
        <authorList>
            <consortium name="EnsemblFungi"/>
        </authorList>
    </citation>
    <scope>IDENTIFICATION</scope>
    <source>
        <strain evidence="3">R3-111a-1</strain>
    </source>
</reference>
<reference evidence="2" key="2">
    <citation type="submission" date="2010-07" db="EMBL/GenBank/DDBJ databases">
        <authorList>
            <consortium name="The Broad Institute Genome Sequencing Platform"/>
            <consortium name="Broad Institute Genome Sequencing Center for Infectious Disease"/>
            <person name="Ma L.-J."/>
            <person name="Dead R."/>
            <person name="Young S."/>
            <person name="Zeng Q."/>
            <person name="Koehrsen M."/>
            <person name="Alvarado L."/>
            <person name="Berlin A."/>
            <person name="Chapman S.B."/>
            <person name="Chen Z."/>
            <person name="Freedman E."/>
            <person name="Gellesch M."/>
            <person name="Goldberg J."/>
            <person name="Griggs A."/>
            <person name="Gujja S."/>
            <person name="Heilman E.R."/>
            <person name="Heiman D."/>
            <person name="Hepburn T."/>
            <person name="Howarth C."/>
            <person name="Jen D."/>
            <person name="Larson L."/>
            <person name="Mehta T."/>
            <person name="Neiman D."/>
            <person name="Pearson M."/>
            <person name="Roberts A."/>
            <person name="Saif S."/>
            <person name="Shea T."/>
            <person name="Shenoy N."/>
            <person name="Sisk P."/>
            <person name="Stolte C."/>
            <person name="Sykes S."/>
            <person name="Walk T."/>
            <person name="White J."/>
            <person name="Yandava C."/>
            <person name="Haas B."/>
            <person name="Nusbaum C."/>
            <person name="Birren B."/>
        </authorList>
    </citation>
    <scope>NUCLEOTIDE SEQUENCE</scope>
    <source>
        <strain evidence="2">R3-111a-1</strain>
    </source>
</reference>
<reference evidence="3" key="4">
    <citation type="journal article" date="2015" name="G3 (Bethesda)">
        <title>Genome sequences of three phytopathogenic species of the Magnaporthaceae family of fungi.</title>
        <authorList>
            <person name="Okagaki L.H."/>
            <person name="Nunes C.C."/>
            <person name="Sailsbery J."/>
            <person name="Clay B."/>
            <person name="Brown D."/>
            <person name="John T."/>
            <person name="Oh Y."/>
            <person name="Young N."/>
            <person name="Fitzgerald M."/>
            <person name="Haas B.J."/>
            <person name="Zeng Q."/>
            <person name="Young S."/>
            <person name="Adiconis X."/>
            <person name="Fan L."/>
            <person name="Levin J.Z."/>
            <person name="Mitchell T.K."/>
            <person name="Okubara P.A."/>
            <person name="Farman M.L."/>
            <person name="Kohn L.M."/>
            <person name="Birren B."/>
            <person name="Ma L.-J."/>
            <person name="Dean R.A."/>
        </authorList>
    </citation>
    <scope>NUCLEOTIDE SEQUENCE</scope>
    <source>
        <strain evidence="3">R3-111a-1</strain>
    </source>
</reference>
<evidence type="ECO:0000256" key="1">
    <source>
        <dbReference type="SAM" id="Phobius"/>
    </source>
</evidence>
<sequence length="105" mass="11853">MHKSKALCKLPASRDSTASAFWLILIKANNFGKPETDVLNVFYAVADFGGPLCNKIVYKALAITLIGAIRLIMFWLMLRTILKTRKLKQIKLKTKILPVPLRLLI</sequence>
<dbReference type="GeneID" id="20352713"/>
<dbReference type="AlphaFoldDB" id="J3PFI0"/>
<organism evidence="2">
    <name type="scientific">Gaeumannomyces tritici (strain R3-111a-1)</name>
    <name type="common">Wheat and barley take-all root rot fungus</name>
    <name type="synonym">Gaeumannomyces graminis var. tritici</name>
    <dbReference type="NCBI Taxonomy" id="644352"/>
    <lineage>
        <taxon>Eukaryota</taxon>
        <taxon>Fungi</taxon>
        <taxon>Dikarya</taxon>
        <taxon>Ascomycota</taxon>
        <taxon>Pezizomycotina</taxon>
        <taxon>Sordariomycetes</taxon>
        <taxon>Sordariomycetidae</taxon>
        <taxon>Magnaporthales</taxon>
        <taxon>Magnaporthaceae</taxon>
        <taxon>Gaeumannomyces</taxon>
    </lineage>
</organism>
<dbReference type="VEuPathDB" id="FungiDB:GGTG_12255"/>
<protein>
    <submittedName>
        <fullName evidence="2 3">Uncharacterized protein</fullName>
    </submittedName>
</protein>
<evidence type="ECO:0000313" key="2">
    <source>
        <dbReference type="EMBL" id="EJT70082.1"/>
    </source>
</evidence>
<dbReference type="HOGENOM" id="CLU_2236767_0_0_1"/>
<reference evidence="4" key="1">
    <citation type="submission" date="2010-07" db="EMBL/GenBank/DDBJ databases">
        <title>The genome sequence of Gaeumannomyces graminis var. tritici strain R3-111a-1.</title>
        <authorList>
            <consortium name="The Broad Institute Genome Sequencing Platform"/>
            <person name="Ma L.-J."/>
            <person name="Dead R."/>
            <person name="Young S."/>
            <person name="Zeng Q."/>
            <person name="Koehrsen M."/>
            <person name="Alvarado L."/>
            <person name="Berlin A."/>
            <person name="Chapman S.B."/>
            <person name="Chen Z."/>
            <person name="Freedman E."/>
            <person name="Gellesch M."/>
            <person name="Goldberg J."/>
            <person name="Griggs A."/>
            <person name="Gujja S."/>
            <person name="Heilman E.R."/>
            <person name="Heiman D."/>
            <person name="Hepburn T."/>
            <person name="Howarth C."/>
            <person name="Jen D."/>
            <person name="Larson L."/>
            <person name="Mehta T."/>
            <person name="Neiman D."/>
            <person name="Pearson M."/>
            <person name="Roberts A."/>
            <person name="Saif S."/>
            <person name="Shea T."/>
            <person name="Shenoy N."/>
            <person name="Sisk P."/>
            <person name="Stolte C."/>
            <person name="Sykes S."/>
            <person name="Walk T."/>
            <person name="White J."/>
            <person name="Yandava C."/>
            <person name="Haas B."/>
            <person name="Nusbaum C."/>
            <person name="Birren B."/>
        </authorList>
    </citation>
    <scope>NUCLEOTIDE SEQUENCE [LARGE SCALE GENOMIC DNA]</scope>
    <source>
        <strain evidence="4">R3-111a-1</strain>
    </source>
</reference>
<evidence type="ECO:0000313" key="4">
    <source>
        <dbReference type="Proteomes" id="UP000006039"/>
    </source>
</evidence>
<name>J3PFI0_GAET3</name>
<dbReference type="RefSeq" id="XP_009228416.1">
    <property type="nucleotide sequence ID" value="XM_009230152.1"/>
</dbReference>
<dbReference type="Proteomes" id="UP000006039">
    <property type="component" value="Unassembled WGS sequence"/>
</dbReference>